<dbReference type="RefSeq" id="WP_088770550.1">
    <property type="nucleotide sequence ID" value="NZ_BOUG01000011.1"/>
</dbReference>
<gene>
    <name evidence="2" type="ORF">C6Y08_08190</name>
    <name evidence="4" type="ORF">D6U17_02775</name>
    <name evidence="3" type="ORF">D6U18_02515</name>
    <name evidence="1" type="ORF">RI555_01765</name>
</gene>
<dbReference type="Proteomes" id="UP000276249">
    <property type="component" value="Unassembled WGS sequence"/>
</dbReference>
<evidence type="ECO:0000313" key="5">
    <source>
        <dbReference type="Proteomes" id="UP000238378"/>
    </source>
</evidence>
<comment type="caution">
    <text evidence="4">The sequence shown here is derived from an EMBL/GenBank/DDBJ whole genome shotgun (WGS) entry which is preliminary data.</text>
</comment>
<dbReference type="EMBL" id="RDCJ01000032">
    <property type="protein sequence ID" value="RMW51004.1"/>
    <property type="molecule type" value="Genomic_DNA"/>
</dbReference>
<organism evidence="4 7">
    <name type="scientific">Lactiplantibacillus pentosus</name>
    <name type="common">Lactobacillus pentosus</name>
    <dbReference type="NCBI Taxonomy" id="1589"/>
    <lineage>
        <taxon>Bacteria</taxon>
        <taxon>Bacillati</taxon>
        <taxon>Bacillota</taxon>
        <taxon>Bacilli</taxon>
        <taxon>Lactobacillales</taxon>
        <taxon>Lactobacillaceae</taxon>
        <taxon>Lactiplantibacillus</taxon>
    </lineage>
</organism>
<evidence type="ECO:0000313" key="3">
    <source>
        <dbReference type="EMBL" id="RMW51004.1"/>
    </source>
</evidence>
<dbReference type="EMBL" id="RDCL01000033">
    <property type="protein sequence ID" value="RMW56532.1"/>
    <property type="molecule type" value="Genomic_DNA"/>
</dbReference>
<dbReference type="EMBL" id="JAVLAO010000001">
    <property type="protein sequence ID" value="MDT7037737.1"/>
    <property type="molecule type" value="Genomic_DNA"/>
</dbReference>
<evidence type="ECO:0000313" key="6">
    <source>
        <dbReference type="Proteomes" id="UP000276249"/>
    </source>
</evidence>
<accession>A0A241RQE6</accession>
<name>A0A241RQE6_LACPE</name>
<dbReference type="Proteomes" id="UP001263852">
    <property type="component" value="Unassembled WGS sequence"/>
</dbReference>
<reference evidence="6 7" key="2">
    <citation type="submission" date="2018-10" db="EMBL/GenBank/DDBJ databases">
        <title>Genome sequences of five Lactobacillus pentosus strains isolated from brines of traditionally fermented spanish-style green table olives and differences between them.</title>
        <authorList>
            <person name="Jimenez Diaz R."/>
        </authorList>
    </citation>
    <scope>NUCLEOTIDE SEQUENCE [LARGE SCALE GENOMIC DNA]</scope>
    <source>
        <strain evidence="3 6">IG10</strain>
        <strain evidence="4 7">IG8</strain>
    </source>
</reference>
<dbReference type="Proteomes" id="UP000281061">
    <property type="component" value="Unassembled WGS sequence"/>
</dbReference>
<protein>
    <submittedName>
        <fullName evidence="4">Uncharacterized protein</fullName>
    </submittedName>
</protein>
<dbReference type="Proteomes" id="UP000238378">
    <property type="component" value="Unassembled WGS sequence"/>
</dbReference>
<sequence>MDAHKIDLKKLNEDKQKAFDIFGKYGSFAALYREGTEADIHFVDNYISLAAVYEQRKLVGLE</sequence>
<evidence type="ECO:0000313" key="2">
    <source>
        <dbReference type="EMBL" id="PRO94797.1"/>
    </source>
</evidence>
<proteinExistence type="predicted"/>
<evidence type="ECO:0000313" key="1">
    <source>
        <dbReference type="EMBL" id="MDT7037737.1"/>
    </source>
</evidence>
<evidence type="ECO:0000313" key="7">
    <source>
        <dbReference type="Proteomes" id="UP000281061"/>
    </source>
</evidence>
<reference evidence="2 5" key="1">
    <citation type="submission" date="2018-03" db="EMBL/GenBank/DDBJ databases">
        <title>Draft Genome Sequences of six Lactobacillus pentosus Strains Isolated from Brines of Traditionally Fermented Spanish-Style Green Table Olives.</title>
        <authorList>
            <person name="Calero-Delgado B."/>
            <person name="Martin-Platero A.M."/>
            <person name="Perez-Pulido A.J."/>
            <person name="Benitez-Cabello A."/>
            <person name="Casimiro-Soriguer C.S."/>
            <person name="Martinez-Bueno M."/>
            <person name="Arroyo-Lopez F.N."/>
            <person name="Rodriguez-Gomez F."/>
            <person name="Bautista-Gallego J."/>
            <person name="Garrido-Fernandez A."/>
            <person name="Jimenez-Diaz R."/>
        </authorList>
    </citation>
    <scope>NUCLEOTIDE SEQUENCE [LARGE SCALE GENOMIC DNA]</scope>
    <source>
        <strain evidence="2 5">IG2</strain>
    </source>
</reference>
<reference evidence="1" key="3">
    <citation type="submission" date="2023-08" db="EMBL/GenBank/DDBJ databases">
        <authorList>
            <person name="Page C.A."/>
            <person name="Perez-Diaz I.M."/>
        </authorList>
    </citation>
    <scope>NUCLEOTIDE SEQUENCE</scope>
    <source>
        <strain evidence="1">1.8.9</strain>
    </source>
</reference>
<dbReference type="EMBL" id="PVOB01000139">
    <property type="protein sequence ID" value="PRO94797.1"/>
    <property type="molecule type" value="Genomic_DNA"/>
</dbReference>
<keyword evidence="5" id="KW-1185">Reference proteome</keyword>
<dbReference type="KEGG" id="lpg:BB562_15135"/>
<dbReference type="AlphaFoldDB" id="A0A241RQE6"/>
<evidence type="ECO:0000313" key="4">
    <source>
        <dbReference type="EMBL" id="RMW56532.1"/>
    </source>
</evidence>